<evidence type="ECO:0000256" key="7">
    <source>
        <dbReference type="ARBA" id="ARBA00022989"/>
    </source>
</evidence>
<name>A0A7Y6A7C1_9CELL</name>
<dbReference type="FunFam" id="1.20.1560.10:FF:000040">
    <property type="entry name" value="Multidrug ABC transporter ATP-binding protein"/>
    <property type="match status" value="1"/>
</dbReference>
<dbReference type="PROSITE" id="PS00211">
    <property type="entry name" value="ABC_TRANSPORTER_1"/>
    <property type="match status" value="1"/>
</dbReference>
<evidence type="ECO:0000259" key="11">
    <source>
        <dbReference type="PROSITE" id="PS50929"/>
    </source>
</evidence>
<feature type="transmembrane region" description="Helical" evidence="9">
    <location>
        <begin position="127"/>
        <end position="151"/>
    </location>
</feature>
<dbReference type="RefSeq" id="WP_175349731.1">
    <property type="nucleotide sequence ID" value="NZ_JABMCI010000071.1"/>
</dbReference>
<evidence type="ECO:0000256" key="4">
    <source>
        <dbReference type="ARBA" id="ARBA00022692"/>
    </source>
</evidence>
<keyword evidence="8 9" id="KW-0472">Membrane</keyword>
<feature type="transmembrane region" description="Helical" evidence="9">
    <location>
        <begin position="157"/>
        <end position="180"/>
    </location>
</feature>
<dbReference type="InterPro" id="IPR036640">
    <property type="entry name" value="ABC1_TM_sf"/>
</dbReference>
<organism evidence="12 13">
    <name type="scientific">Cellulomonas humilata</name>
    <dbReference type="NCBI Taxonomy" id="144055"/>
    <lineage>
        <taxon>Bacteria</taxon>
        <taxon>Bacillati</taxon>
        <taxon>Actinomycetota</taxon>
        <taxon>Actinomycetes</taxon>
        <taxon>Micrococcales</taxon>
        <taxon>Cellulomonadaceae</taxon>
        <taxon>Cellulomonas</taxon>
    </lineage>
</organism>
<dbReference type="InterPro" id="IPR017871">
    <property type="entry name" value="ABC_transporter-like_CS"/>
</dbReference>
<evidence type="ECO:0000313" key="12">
    <source>
        <dbReference type="EMBL" id="NUU19849.1"/>
    </source>
</evidence>
<evidence type="ECO:0000256" key="6">
    <source>
        <dbReference type="ARBA" id="ARBA00022840"/>
    </source>
</evidence>
<dbReference type="SUPFAM" id="SSF52540">
    <property type="entry name" value="P-loop containing nucleoside triphosphate hydrolases"/>
    <property type="match status" value="1"/>
</dbReference>
<dbReference type="Pfam" id="PF00005">
    <property type="entry name" value="ABC_tran"/>
    <property type="match status" value="1"/>
</dbReference>
<accession>A0A7Y6A7C1</accession>
<dbReference type="Gene3D" id="1.20.1560.10">
    <property type="entry name" value="ABC transporter type 1, transmembrane domain"/>
    <property type="match status" value="1"/>
</dbReference>
<dbReference type="AlphaFoldDB" id="A0A7Y6A7C1"/>
<keyword evidence="6 12" id="KW-0067">ATP-binding</keyword>
<dbReference type="InterPro" id="IPR003593">
    <property type="entry name" value="AAA+_ATPase"/>
</dbReference>
<feature type="transmembrane region" description="Helical" evidence="9">
    <location>
        <begin position="280"/>
        <end position="298"/>
    </location>
</feature>
<feature type="domain" description="ABC transmembrane type-1" evidence="11">
    <location>
        <begin position="18"/>
        <end position="300"/>
    </location>
</feature>
<dbReference type="SMART" id="SM00382">
    <property type="entry name" value="AAA"/>
    <property type="match status" value="1"/>
</dbReference>
<dbReference type="InterPro" id="IPR003439">
    <property type="entry name" value="ABC_transporter-like_ATP-bd"/>
</dbReference>
<keyword evidence="2" id="KW-0813">Transport</keyword>
<dbReference type="InterPro" id="IPR011527">
    <property type="entry name" value="ABC1_TM_dom"/>
</dbReference>
<feature type="domain" description="ABC transporter" evidence="10">
    <location>
        <begin position="338"/>
        <end position="573"/>
    </location>
</feature>
<dbReference type="PANTHER" id="PTHR43394">
    <property type="entry name" value="ATP-DEPENDENT PERMEASE MDL1, MITOCHONDRIAL"/>
    <property type="match status" value="1"/>
</dbReference>
<evidence type="ECO:0000256" key="2">
    <source>
        <dbReference type="ARBA" id="ARBA00022448"/>
    </source>
</evidence>
<dbReference type="PANTHER" id="PTHR43394:SF1">
    <property type="entry name" value="ATP-BINDING CASSETTE SUB-FAMILY B MEMBER 10, MITOCHONDRIAL"/>
    <property type="match status" value="1"/>
</dbReference>
<evidence type="ECO:0000256" key="8">
    <source>
        <dbReference type="ARBA" id="ARBA00023136"/>
    </source>
</evidence>
<dbReference type="PROSITE" id="PS50893">
    <property type="entry name" value="ABC_TRANSPORTER_2"/>
    <property type="match status" value="1"/>
</dbReference>
<evidence type="ECO:0000256" key="3">
    <source>
        <dbReference type="ARBA" id="ARBA00022475"/>
    </source>
</evidence>
<proteinExistence type="predicted"/>
<dbReference type="GO" id="GO:0005886">
    <property type="term" value="C:plasma membrane"/>
    <property type="evidence" value="ECO:0007669"/>
    <property type="project" value="UniProtKB-SubCell"/>
</dbReference>
<gene>
    <name evidence="12" type="ORF">HP550_21610</name>
</gene>
<evidence type="ECO:0000259" key="10">
    <source>
        <dbReference type="PROSITE" id="PS50893"/>
    </source>
</evidence>
<sequence length="581" mass="62989">MLVKLLKEHLAPYQGAVVAVVVLQLVQTIATLYLPSLNARIIDDGVAQGDTAEIMRLGGVMLAVSLVQVVAAVIAVYFGSRTAMAFGRDVRKRLFGHVQTFSEQEVAKFGAPTLITRTTNDVQQVQMVVLLTFTLMIMAPIMLVGGVVMAMREDVGLSAVLLVSVPVLGVVIALIVTRMIPYFRTMQKRIDAINRVLREQIAGVRVVRAFVRERRESARFDGANTDLYDTSLRVGKLMALMFPAVMLVLNATTVAVLWFGAERIDAGHLMIGQLTAFLSYIAYILMAVMMSTMMFVMVPRAVVSAERIGEVLLTSTSVVPPAQPATLRTGAESRPGLLELRGVEFRYPGAERAVLHGVDLVAEPGRTTAIIGSTGAGKTTLLNLIPRLFDVTGGEVLIDGVDVRALDADQLWTQIGLVPQKPFLFVGTVRSNLEYGRSGASDDELWHALEVAQARDFVEALEGGLDAEIAQGGTNVSGGQRQRLAIARALVRRPNIYLFDDSFSALDYATDARLRAALVPETREATVLVIAQRVATIRHADSIVVMEDGLVVGVGTHAELLESSETYREIVYSQVSVEEAA</sequence>
<dbReference type="GO" id="GO:0005524">
    <property type="term" value="F:ATP binding"/>
    <property type="evidence" value="ECO:0007669"/>
    <property type="project" value="UniProtKB-KW"/>
</dbReference>
<feature type="transmembrane region" description="Helical" evidence="9">
    <location>
        <begin position="237"/>
        <end position="260"/>
    </location>
</feature>
<keyword evidence="13" id="KW-1185">Reference proteome</keyword>
<evidence type="ECO:0000256" key="9">
    <source>
        <dbReference type="SAM" id="Phobius"/>
    </source>
</evidence>
<dbReference type="FunFam" id="3.40.50.300:FF:000854">
    <property type="entry name" value="Multidrug ABC transporter ATP-binding protein"/>
    <property type="match status" value="1"/>
</dbReference>
<evidence type="ECO:0000256" key="5">
    <source>
        <dbReference type="ARBA" id="ARBA00022741"/>
    </source>
</evidence>
<comment type="subcellular location">
    <subcellularLocation>
        <location evidence="1">Cell membrane</location>
        <topology evidence="1">Multi-pass membrane protein</topology>
    </subcellularLocation>
</comment>
<feature type="transmembrane region" description="Helical" evidence="9">
    <location>
        <begin position="12"/>
        <end position="34"/>
    </location>
</feature>
<evidence type="ECO:0000313" key="13">
    <source>
        <dbReference type="Proteomes" id="UP000565724"/>
    </source>
</evidence>
<keyword evidence="3" id="KW-1003">Cell membrane</keyword>
<feature type="transmembrane region" description="Helical" evidence="9">
    <location>
        <begin position="54"/>
        <end position="78"/>
    </location>
</feature>
<dbReference type="EMBL" id="JABMCI010000071">
    <property type="protein sequence ID" value="NUU19849.1"/>
    <property type="molecule type" value="Genomic_DNA"/>
</dbReference>
<dbReference type="InterPro" id="IPR027417">
    <property type="entry name" value="P-loop_NTPase"/>
</dbReference>
<dbReference type="GO" id="GO:0015421">
    <property type="term" value="F:ABC-type oligopeptide transporter activity"/>
    <property type="evidence" value="ECO:0007669"/>
    <property type="project" value="TreeGrafter"/>
</dbReference>
<comment type="caution">
    <text evidence="12">The sequence shown here is derived from an EMBL/GenBank/DDBJ whole genome shotgun (WGS) entry which is preliminary data.</text>
</comment>
<dbReference type="CDD" id="cd18548">
    <property type="entry name" value="ABC_6TM_Tm287_like"/>
    <property type="match status" value="1"/>
</dbReference>
<reference evidence="12 13" key="1">
    <citation type="submission" date="2020-05" db="EMBL/GenBank/DDBJ databases">
        <title>Genome Sequencing of Type Strains.</title>
        <authorList>
            <person name="Lemaire J.F."/>
            <person name="Inderbitzin P."/>
            <person name="Gregorio O.A."/>
            <person name="Collins S.B."/>
            <person name="Wespe N."/>
            <person name="Knight-Connoni V."/>
        </authorList>
    </citation>
    <scope>NUCLEOTIDE SEQUENCE [LARGE SCALE GENOMIC DNA]</scope>
    <source>
        <strain evidence="12 13">ATCC 25174</strain>
    </source>
</reference>
<protein>
    <submittedName>
        <fullName evidence="12">ABC transporter ATP-binding protein</fullName>
    </submittedName>
</protein>
<keyword evidence="5" id="KW-0547">Nucleotide-binding</keyword>
<dbReference type="GO" id="GO:0016887">
    <property type="term" value="F:ATP hydrolysis activity"/>
    <property type="evidence" value="ECO:0007669"/>
    <property type="project" value="InterPro"/>
</dbReference>
<keyword evidence="7 9" id="KW-1133">Transmembrane helix</keyword>
<dbReference type="Pfam" id="PF00664">
    <property type="entry name" value="ABC_membrane"/>
    <property type="match status" value="1"/>
</dbReference>
<dbReference type="PROSITE" id="PS50929">
    <property type="entry name" value="ABC_TM1F"/>
    <property type="match status" value="1"/>
</dbReference>
<dbReference type="InterPro" id="IPR039421">
    <property type="entry name" value="Type_1_exporter"/>
</dbReference>
<keyword evidence="4 9" id="KW-0812">Transmembrane</keyword>
<dbReference type="SUPFAM" id="SSF90123">
    <property type="entry name" value="ABC transporter transmembrane region"/>
    <property type="match status" value="1"/>
</dbReference>
<evidence type="ECO:0000256" key="1">
    <source>
        <dbReference type="ARBA" id="ARBA00004651"/>
    </source>
</evidence>
<dbReference type="Gene3D" id="3.40.50.300">
    <property type="entry name" value="P-loop containing nucleotide triphosphate hydrolases"/>
    <property type="match status" value="1"/>
</dbReference>
<dbReference type="Proteomes" id="UP000565724">
    <property type="component" value="Unassembled WGS sequence"/>
</dbReference>